<comment type="caution">
    <text evidence="1">The sequence shown here is derived from an EMBL/GenBank/DDBJ whole genome shotgun (WGS) entry which is preliminary data.</text>
</comment>
<evidence type="ECO:0000313" key="2">
    <source>
        <dbReference type="Proteomes" id="UP001231649"/>
    </source>
</evidence>
<dbReference type="Proteomes" id="UP001231649">
    <property type="component" value="Chromosome 15"/>
</dbReference>
<reference evidence="1" key="1">
    <citation type="submission" date="2023-03" db="EMBL/GenBank/DDBJ databases">
        <title>Chromosome-level genomes of two armyworms, Mythimna separata and Mythimna loreyi, provide insights into the biosynthesis and reception of sex pheromones.</title>
        <authorList>
            <person name="Zhao H."/>
        </authorList>
    </citation>
    <scope>NUCLEOTIDE SEQUENCE</scope>
    <source>
        <strain evidence="1">BeijingLab</strain>
    </source>
</reference>
<gene>
    <name evidence="1" type="ORF">PYW08_004030</name>
</gene>
<evidence type="ECO:0000313" key="1">
    <source>
        <dbReference type="EMBL" id="KAJ8725847.1"/>
    </source>
</evidence>
<organism evidence="1 2">
    <name type="scientific">Mythimna loreyi</name>
    <dbReference type="NCBI Taxonomy" id="667449"/>
    <lineage>
        <taxon>Eukaryota</taxon>
        <taxon>Metazoa</taxon>
        <taxon>Ecdysozoa</taxon>
        <taxon>Arthropoda</taxon>
        <taxon>Hexapoda</taxon>
        <taxon>Insecta</taxon>
        <taxon>Pterygota</taxon>
        <taxon>Neoptera</taxon>
        <taxon>Endopterygota</taxon>
        <taxon>Lepidoptera</taxon>
        <taxon>Glossata</taxon>
        <taxon>Ditrysia</taxon>
        <taxon>Noctuoidea</taxon>
        <taxon>Noctuidae</taxon>
        <taxon>Noctuinae</taxon>
        <taxon>Hadenini</taxon>
        <taxon>Mythimna</taxon>
    </lineage>
</organism>
<protein>
    <submittedName>
        <fullName evidence="1">Uncharacterized protein</fullName>
    </submittedName>
</protein>
<name>A0ACC2QVF3_9NEOP</name>
<accession>A0ACC2QVF3</accession>
<sequence>MDDEKLIELVRKYEFLYNLKHPKYMDSSKKDMAWKNIGEQLKQSAVACKQRWQCLRDAYRRALNKKKGKQGQAAKNIKQWKYDSEMAFVTPFLMERKTQNSVEISSDGELSDNAYENYAIEYDASEMSNSNVDVDCAPDITNIISDNSSSRIIEEVPQKKRKTVQSEPSTSGVVMANLLDQNKVESPRGHDELDRFFLVVSDTVKKFPPYVQALAKNKIFSLVSEMELQQLAPPGANPFGFKSSPQSTSPQHAHDQTQFFQ</sequence>
<dbReference type="EMBL" id="CM056791">
    <property type="protein sequence ID" value="KAJ8725847.1"/>
    <property type="molecule type" value="Genomic_DNA"/>
</dbReference>
<proteinExistence type="predicted"/>
<keyword evidence="2" id="KW-1185">Reference proteome</keyword>